<reference evidence="1" key="1">
    <citation type="submission" date="2021-03" db="EMBL/GenBank/DDBJ databases">
        <title>Draft genome sequence of rust myrtle Austropuccinia psidii MF-1, a brazilian biotype.</title>
        <authorList>
            <person name="Quecine M.C."/>
            <person name="Pachon D.M.R."/>
            <person name="Bonatelli M.L."/>
            <person name="Correr F.H."/>
            <person name="Franceschini L.M."/>
            <person name="Leite T.F."/>
            <person name="Margarido G.R.A."/>
            <person name="Almeida C.A."/>
            <person name="Ferrarezi J.A."/>
            <person name="Labate C.A."/>
        </authorList>
    </citation>
    <scope>NUCLEOTIDE SEQUENCE</scope>
    <source>
        <strain evidence="1">MF-1</strain>
    </source>
</reference>
<accession>A0A9Q3IJZ4</accession>
<name>A0A9Q3IJZ4_9BASI</name>
<dbReference type="EMBL" id="AVOT02048351">
    <property type="protein sequence ID" value="MBW0543582.1"/>
    <property type="molecule type" value="Genomic_DNA"/>
</dbReference>
<comment type="caution">
    <text evidence="1">The sequence shown here is derived from an EMBL/GenBank/DDBJ whole genome shotgun (WGS) entry which is preliminary data.</text>
</comment>
<evidence type="ECO:0000313" key="1">
    <source>
        <dbReference type="EMBL" id="MBW0543582.1"/>
    </source>
</evidence>
<dbReference type="Proteomes" id="UP000765509">
    <property type="component" value="Unassembled WGS sequence"/>
</dbReference>
<proteinExistence type="predicted"/>
<evidence type="ECO:0000313" key="2">
    <source>
        <dbReference type="Proteomes" id="UP000765509"/>
    </source>
</evidence>
<dbReference type="AlphaFoldDB" id="A0A9Q3IJZ4"/>
<sequence length="106" mass="12295">MLIVYFKTPCNLRMTNTQWCPKHSKGLQAVDPDVKTQMSNQKVPTQFPGELEPAVKRRCNKDRTLDDIANTLQEVSIETYIDRYDTHKTGDKMENKTLETKEAYDV</sequence>
<protein>
    <submittedName>
        <fullName evidence="1">Uncharacterized protein</fullName>
    </submittedName>
</protein>
<organism evidence="1 2">
    <name type="scientific">Austropuccinia psidii MF-1</name>
    <dbReference type="NCBI Taxonomy" id="1389203"/>
    <lineage>
        <taxon>Eukaryota</taxon>
        <taxon>Fungi</taxon>
        <taxon>Dikarya</taxon>
        <taxon>Basidiomycota</taxon>
        <taxon>Pucciniomycotina</taxon>
        <taxon>Pucciniomycetes</taxon>
        <taxon>Pucciniales</taxon>
        <taxon>Sphaerophragmiaceae</taxon>
        <taxon>Austropuccinia</taxon>
    </lineage>
</organism>
<keyword evidence="2" id="KW-1185">Reference proteome</keyword>
<gene>
    <name evidence="1" type="ORF">O181_083297</name>
</gene>